<dbReference type="Gene3D" id="3.40.630.30">
    <property type="match status" value="1"/>
</dbReference>
<reference evidence="4 5" key="1">
    <citation type="submission" date="2015-01" db="EMBL/GenBank/DDBJ databases">
        <title>Vibrio sp. C5 JCM 19232 whole genome shotgun sequence.</title>
        <authorList>
            <person name="Sawabe T."/>
            <person name="Meirelles P."/>
            <person name="Feng G."/>
            <person name="Sayaka M."/>
            <person name="Hattori M."/>
            <person name="Ohkuma M."/>
        </authorList>
    </citation>
    <scope>NUCLEOTIDE SEQUENCE [LARGE SCALE GENOMIC DNA]</scope>
    <source>
        <strain evidence="4 5">JCM19232</strain>
    </source>
</reference>
<keyword evidence="2" id="KW-0012">Acyltransferase</keyword>
<reference evidence="4 5" key="2">
    <citation type="submission" date="2015-01" db="EMBL/GenBank/DDBJ databases">
        <authorList>
            <consortium name="NBRP consortium"/>
            <person name="Sawabe T."/>
            <person name="Meirelles P."/>
            <person name="Feng G."/>
            <person name="Sayaka M."/>
            <person name="Hattori M."/>
            <person name="Ohkuma M."/>
        </authorList>
    </citation>
    <scope>NUCLEOTIDE SEQUENCE [LARGE SCALE GENOMIC DNA]</scope>
    <source>
        <strain evidence="4 5">JCM19232</strain>
    </source>
</reference>
<dbReference type="Pfam" id="PF13508">
    <property type="entry name" value="Acetyltransf_7"/>
    <property type="match status" value="1"/>
</dbReference>
<dbReference type="SUPFAM" id="SSF55729">
    <property type="entry name" value="Acyl-CoA N-acyltransferases (Nat)"/>
    <property type="match status" value="1"/>
</dbReference>
<evidence type="ECO:0000313" key="5">
    <source>
        <dbReference type="Proteomes" id="UP000031670"/>
    </source>
</evidence>
<proteinExistence type="predicted"/>
<sequence length="144" mass="16178">MHKVREAVLADAVEINRVSKHLGYDALTEGEATEKLHTLIESSVDQVYVCEYQGELVGWIHIFRANRLASPSFYEIGGLVVKPNVRGLGLGKALVRYAGEKHKGVVRVRCNEKRTEAHRFYEGIGFTGSKSQRVFQSNFNNSEI</sequence>
<dbReference type="PANTHER" id="PTHR43877">
    <property type="entry name" value="AMINOALKYLPHOSPHONATE N-ACETYLTRANSFERASE-RELATED-RELATED"/>
    <property type="match status" value="1"/>
</dbReference>
<dbReference type="InterPro" id="IPR000182">
    <property type="entry name" value="GNAT_dom"/>
</dbReference>
<evidence type="ECO:0000256" key="2">
    <source>
        <dbReference type="ARBA" id="ARBA00023315"/>
    </source>
</evidence>
<dbReference type="PROSITE" id="PS51186">
    <property type="entry name" value="GNAT"/>
    <property type="match status" value="1"/>
</dbReference>
<dbReference type="PANTHER" id="PTHR43877:SF2">
    <property type="entry name" value="AMINOALKYLPHOSPHONATE N-ACETYLTRANSFERASE-RELATED"/>
    <property type="match status" value="1"/>
</dbReference>
<comment type="caution">
    <text evidence="4">The sequence shown here is derived from an EMBL/GenBank/DDBJ whole genome shotgun (WGS) entry which is preliminary data.</text>
</comment>
<dbReference type="InterPro" id="IPR050832">
    <property type="entry name" value="Bact_Acetyltransf"/>
</dbReference>
<dbReference type="Proteomes" id="UP000031670">
    <property type="component" value="Unassembled WGS sequence"/>
</dbReference>
<accession>A0A0B8P9G5</accession>
<dbReference type="CDD" id="cd04301">
    <property type="entry name" value="NAT_SF"/>
    <property type="match status" value="1"/>
</dbReference>
<dbReference type="GO" id="GO:0016747">
    <property type="term" value="F:acyltransferase activity, transferring groups other than amino-acyl groups"/>
    <property type="evidence" value="ECO:0007669"/>
    <property type="project" value="InterPro"/>
</dbReference>
<protein>
    <submittedName>
        <fullName evidence="4">GCN5-related N-acetyltransferase</fullName>
    </submittedName>
</protein>
<dbReference type="EMBL" id="BBSA01000001">
    <property type="protein sequence ID" value="GAM59843.1"/>
    <property type="molecule type" value="Genomic_DNA"/>
</dbReference>
<gene>
    <name evidence="4" type="ORF">JCM19232_176</name>
</gene>
<dbReference type="InterPro" id="IPR016181">
    <property type="entry name" value="Acyl_CoA_acyltransferase"/>
</dbReference>
<keyword evidence="1 4" id="KW-0808">Transferase</keyword>
<organism evidence="4 5">
    <name type="scientific">Vibrio ishigakensis</name>
    <dbReference type="NCBI Taxonomy" id="1481914"/>
    <lineage>
        <taxon>Bacteria</taxon>
        <taxon>Pseudomonadati</taxon>
        <taxon>Pseudomonadota</taxon>
        <taxon>Gammaproteobacteria</taxon>
        <taxon>Vibrionales</taxon>
        <taxon>Vibrionaceae</taxon>
        <taxon>Vibrio</taxon>
    </lineage>
</organism>
<evidence type="ECO:0000256" key="1">
    <source>
        <dbReference type="ARBA" id="ARBA00022679"/>
    </source>
</evidence>
<dbReference type="AlphaFoldDB" id="A0A0B8P9G5"/>
<feature type="domain" description="N-acetyltransferase" evidence="3">
    <location>
        <begin position="2"/>
        <end position="144"/>
    </location>
</feature>
<evidence type="ECO:0000313" key="4">
    <source>
        <dbReference type="EMBL" id="GAM59843.1"/>
    </source>
</evidence>
<evidence type="ECO:0000259" key="3">
    <source>
        <dbReference type="PROSITE" id="PS51186"/>
    </source>
</evidence>
<name>A0A0B8P9G5_9VIBR</name>